<accession>A0ABW2RU31</accession>
<sequence length="99" mass="10500">MEEDKPIVNRELPPGYRNALAPQRLLTFRFVPQGQLAGPGCVTTVTVRPLTGGNQQTRVVQVDGAPTSTEIFTGPGVSLVCTLTVPNVSKGVSSWVVVP</sequence>
<reference evidence="2" key="1">
    <citation type="journal article" date="2019" name="Int. J. Syst. Evol. Microbiol.">
        <title>The Global Catalogue of Microorganisms (GCM) 10K type strain sequencing project: providing services to taxonomists for standard genome sequencing and annotation.</title>
        <authorList>
            <consortium name="The Broad Institute Genomics Platform"/>
            <consortium name="The Broad Institute Genome Sequencing Center for Infectious Disease"/>
            <person name="Wu L."/>
            <person name="Ma J."/>
        </authorList>
    </citation>
    <scope>NUCLEOTIDE SEQUENCE [LARGE SCALE GENOMIC DNA]</scope>
    <source>
        <strain evidence="2">ICMP 19430</strain>
    </source>
</reference>
<protein>
    <recommendedName>
        <fullName evidence="3">Ig-like domain-containing protein</fullName>
    </recommendedName>
</protein>
<evidence type="ECO:0008006" key="3">
    <source>
        <dbReference type="Google" id="ProtNLM"/>
    </source>
</evidence>
<proteinExistence type="predicted"/>
<organism evidence="1 2">
    <name type="scientific">Rhodococcus daqingensis</name>
    <dbReference type="NCBI Taxonomy" id="2479363"/>
    <lineage>
        <taxon>Bacteria</taxon>
        <taxon>Bacillati</taxon>
        <taxon>Actinomycetota</taxon>
        <taxon>Actinomycetes</taxon>
        <taxon>Mycobacteriales</taxon>
        <taxon>Nocardiaceae</taxon>
        <taxon>Rhodococcus</taxon>
    </lineage>
</organism>
<name>A0ABW2RU31_9NOCA</name>
<dbReference type="RefSeq" id="WP_378402376.1">
    <property type="nucleotide sequence ID" value="NZ_JBHTCS010000009.1"/>
</dbReference>
<comment type="caution">
    <text evidence="1">The sequence shown here is derived from an EMBL/GenBank/DDBJ whole genome shotgun (WGS) entry which is preliminary data.</text>
</comment>
<evidence type="ECO:0000313" key="1">
    <source>
        <dbReference type="EMBL" id="MFC7447358.1"/>
    </source>
</evidence>
<gene>
    <name evidence="1" type="ORF">ACFQS9_05570</name>
</gene>
<keyword evidence="2" id="KW-1185">Reference proteome</keyword>
<dbReference type="Proteomes" id="UP001596484">
    <property type="component" value="Unassembled WGS sequence"/>
</dbReference>
<evidence type="ECO:0000313" key="2">
    <source>
        <dbReference type="Proteomes" id="UP001596484"/>
    </source>
</evidence>
<dbReference type="EMBL" id="JBHTCS010000009">
    <property type="protein sequence ID" value="MFC7447358.1"/>
    <property type="molecule type" value="Genomic_DNA"/>
</dbReference>